<reference evidence="1" key="1">
    <citation type="submission" date="2020-10" db="EMBL/GenBank/DDBJ databases">
        <authorList>
            <person name="Gilroy R."/>
        </authorList>
    </citation>
    <scope>NUCLEOTIDE SEQUENCE</scope>
    <source>
        <strain evidence="1">ChiW3-316</strain>
    </source>
</reference>
<dbReference type="Pfam" id="PF08795">
    <property type="entry name" value="DUF1796"/>
    <property type="match status" value="1"/>
</dbReference>
<gene>
    <name evidence="1" type="ORF">IAD20_07675</name>
</gene>
<dbReference type="AlphaFoldDB" id="A0A9D1M5B1"/>
<organism evidence="1 2">
    <name type="scientific">Candidatus Scatocola faecipullorum</name>
    <dbReference type="NCBI Taxonomy" id="2840917"/>
    <lineage>
        <taxon>Bacteria</taxon>
        <taxon>Pseudomonadati</taxon>
        <taxon>Pseudomonadota</taxon>
        <taxon>Alphaproteobacteria</taxon>
        <taxon>Rhodospirillales</taxon>
        <taxon>Rhodospirillaceae</taxon>
        <taxon>Rhodospirillaceae incertae sedis</taxon>
        <taxon>Candidatus Scatocola</taxon>
    </lineage>
</organism>
<protein>
    <submittedName>
        <fullName evidence="1">Uncharacterized protein</fullName>
    </submittedName>
</protein>
<sequence>MKFLKSVSRLLTIPVLGRERRKRARLEVEEALNALFRTEKYIYTRRFEQAAALNLSLPRQNFHVISLGTNCFPRMTLNLWGLKPRKAEGEPSMPFDLSVHPLPVVVKYLKNHFEGYFDAVEFDEKNGYWVNPSDGIKFIHDKQNDRDFFVDRYRKRIANLWAALDDDKPCLLVCHDMGGVDTAKVNELYDFIQTRCGRKKFKLILAVFNGTVGKCNENIKVYTDNFPCKNYLYMDKFAKFTKAGYHFEEPFVRFCREEVLEMLEN</sequence>
<name>A0A9D1M5B1_9PROT</name>
<reference evidence="1" key="2">
    <citation type="journal article" date="2021" name="PeerJ">
        <title>Extensive microbial diversity within the chicken gut microbiome revealed by metagenomics and culture.</title>
        <authorList>
            <person name="Gilroy R."/>
            <person name="Ravi A."/>
            <person name="Getino M."/>
            <person name="Pursley I."/>
            <person name="Horton D.L."/>
            <person name="Alikhan N.F."/>
            <person name="Baker D."/>
            <person name="Gharbi K."/>
            <person name="Hall N."/>
            <person name="Watson M."/>
            <person name="Adriaenssens E.M."/>
            <person name="Foster-Nyarko E."/>
            <person name="Jarju S."/>
            <person name="Secka A."/>
            <person name="Antonio M."/>
            <person name="Oren A."/>
            <person name="Chaudhuri R.R."/>
            <person name="La Ragione R."/>
            <person name="Hildebrand F."/>
            <person name="Pallen M.J."/>
        </authorList>
    </citation>
    <scope>NUCLEOTIDE SEQUENCE</scope>
    <source>
        <strain evidence="1">ChiW3-316</strain>
    </source>
</reference>
<dbReference type="InterPro" id="IPR014903">
    <property type="entry name" value="DUF1796"/>
</dbReference>
<dbReference type="EMBL" id="DVNC01000051">
    <property type="protein sequence ID" value="HIU53941.1"/>
    <property type="molecule type" value="Genomic_DNA"/>
</dbReference>
<accession>A0A9D1M5B1</accession>
<evidence type="ECO:0000313" key="2">
    <source>
        <dbReference type="Proteomes" id="UP000824107"/>
    </source>
</evidence>
<evidence type="ECO:0000313" key="1">
    <source>
        <dbReference type="EMBL" id="HIU53941.1"/>
    </source>
</evidence>
<comment type="caution">
    <text evidence="1">The sequence shown here is derived from an EMBL/GenBank/DDBJ whole genome shotgun (WGS) entry which is preliminary data.</text>
</comment>
<proteinExistence type="predicted"/>
<dbReference type="Proteomes" id="UP000824107">
    <property type="component" value="Unassembled WGS sequence"/>
</dbReference>